<dbReference type="EMBL" id="ABCC02000019">
    <property type="protein sequence ID" value="EDP17955.1"/>
    <property type="molecule type" value="Genomic_DNA"/>
</dbReference>
<dbReference type="AlphaFoldDB" id="A8RLR9"/>
<accession>A8RLR9</accession>
<reference evidence="1 2" key="1">
    <citation type="submission" date="2007-08" db="EMBL/GenBank/DDBJ databases">
        <authorList>
            <person name="Fulton L."/>
            <person name="Clifton S."/>
            <person name="Fulton B."/>
            <person name="Xu J."/>
            <person name="Minx P."/>
            <person name="Pepin K.H."/>
            <person name="Johnson M."/>
            <person name="Thiruvilangam P."/>
            <person name="Bhonagiri V."/>
            <person name="Nash W.E."/>
            <person name="Mardis E.R."/>
            <person name="Wilson R.K."/>
        </authorList>
    </citation>
    <scope>NUCLEOTIDE SEQUENCE [LARGE SCALE GENOMIC DNA]</scope>
    <source>
        <strain evidence="2">ATCC BAA-613 / DSM 15670 / CCUG 46953 / JCM 12243 / WAL 16351</strain>
    </source>
</reference>
<reference evidence="1 2" key="2">
    <citation type="submission" date="2007-09" db="EMBL/GenBank/DDBJ databases">
        <title>Draft genome sequence of Clostridium bolteae (ATCC BAA-613).</title>
        <authorList>
            <person name="Sudarsanam P."/>
            <person name="Ley R."/>
            <person name="Guruge J."/>
            <person name="Turnbaugh P.J."/>
            <person name="Mahowald M."/>
            <person name="Liep D."/>
            <person name="Gordon J."/>
        </authorList>
    </citation>
    <scope>NUCLEOTIDE SEQUENCE [LARGE SCALE GENOMIC DNA]</scope>
    <source>
        <strain evidence="2">ATCC BAA-613 / DSM 15670 / CCUG 46953 / JCM 12243 / WAL 16351</strain>
    </source>
</reference>
<evidence type="ECO:0000313" key="2">
    <source>
        <dbReference type="Proteomes" id="UP000005396"/>
    </source>
</evidence>
<gene>
    <name evidence="1" type="ORF">CLOBOL_01717</name>
</gene>
<dbReference type="HOGENOM" id="CLU_3249452_0_0_9"/>
<dbReference type="PaxDb" id="411902-CLOBOL_01717"/>
<proteinExistence type="predicted"/>
<comment type="caution">
    <text evidence="1">The sequence shown here is derived from an EMBL/GenBank/DDBJ whole genome shotgun (WGS) entry which is preliminary data.</text>
</comment>
<name>A8RLR9_ENTBW</name>
<protein>
    <submittedName>
        <fullName evidence="1">Uncharacterized protein</fullName>
    </submittedName>
</protein>
<organism evidence="1 2">
    <name type="scientific">Enterocloster bolteae (strain ATCC BAA-613 / DSM 15670 / CCUG 46953 / JCM 12243 / WAL 16351)</name>
    <name type="common">Clostridium bolteae</name>
    <dbReference type="NCBI Taxonomy" id="411902"/>
    <lineage>
        <taxon>Bacteria</taxon>
        <taxon>Bacillati</taxon>
        <taxon>Bacillota</taxon>
        <taxon>Clostridia</taxon>
        <taxon>Lachnospirales</taxon>
        <taxon>Lachnospiraceae</taxon>
        <taxon>Enterocloster</taxon>
    </lineage>
</organism>
<dbReference type="Proteomes" id="UP000005396">
    <property type="component" value="Unassembled WGS sequence"/>
</dbReference>
<sequence length="42" mass="4891">MCYSTTRTKMTKHNSVGRCFRRIHTGILVRGGREERGMGNEY</sequence>
<evidence type="ECO:0000313" key="1">
    <source>
        <dbReference type="EMBL" id="EDP17955.1"/>
    </source>
</evidence>